<dbReference type="RefSeq" id="WP_015873936.1">
    <property type="nucleotide sequence ID" value="NC_012751.1"/>
</dbReference>
<gene>
    <name evidence="1" type="ordered locus">HDEF_1550</name>
</gene>
<dbReference type="GeneID" id="66262086"/>
<dbReference type="Proteomes" id="UP000002334">
    <property type="component" value="Chromosome"/>
</dbReference>
<protein>
    <submittedName>
        <fullName evidence="1">Uncharacterized protein</fullName>
    </submittedName>
</protein>
<organism evidence="1 2">
    <name type="scientific">Hamiltonella defensa subsp. Acyrthosiphon pisum (strain 5AT)</name>
    <dbReference type="NCBI Taxonomy" id="572265"/>
    <lineage>
        <taxon>Bacteria</taxon>
        <taxon>Pseudomonadati</taxon>
        <taxon>Pseudomonadota</taxon>
        <taxon>Gammaproteobacteria</taxon>
        <taxon>Enterobacterales</taxon>
        <taxon>Enterobacteriaceae</taxon>
        <taxon>aphid secondary symbionts</taxon>
        <taxon>Candidatus Williamhamiltonella</taxon>
    </lineage>
</organism>
<sequence>MKSDWQRVLSHHKNGKTGIRTAMWKWLQLAYGALKSSIPFDAKIALAS</sequence>
<reference evidence="1 2" key="1">
    <citation type="journal article" date="2009" name="Proc. Natl. Acad. Sci. U.S.A.">
        <title>Hamiltonella defensa, genome evolution of protective bacterial endosymbiont from pathogenic ancestors.</title>
        <authorList>
            <person name="Degnan P.H."/>
            <person name="Yu Y."/>
            <person name="Sisneros N."/>
            <person name="Wing R.A."/>
            <person name="Moran N.A."/>
        </authorList>
    </citation>
    <scope>NUCLEOTIDE SEQUENCE [LARGE SCALE GENOMIC DNA]</scope>
    <source>
        <strain evidence="2">5AT</strain>
    </source>
</reference>
<evidence type="ECO:0000313" key="2">
    <source>
        <dbReference type="Proteomes" id="UP000002334"/>
    </source>
</evidence>
<dbReference type="KEGG" id="hde:HDEF_1550"/>
<evidence type="ECO:0000313" key="1">
    <source>
        <dbReference type="EMBL" id="ACQ68168.1"/>
    </source>
</evidence>
<dbReference type="AlphaFoldDB" id="C4K6H5"/>
<proteinExistence type="predicted"/>
<dbReference type="HOGENOM" id="CLU_3153512_0_0_6"/>
<accession>C4K6H5</accession>
<keyword evidence="2" id="KW-1185">Reference proteome</keyword>
<dbReference type="EMBL" id="CP001277">
    <property type="protein sequence ID" value="ACQ68168.1"/>
    <property type="molecule type" value="Genomic_DNA"/>
</dbReference>
<name>C4K6H5_HAMD5</name>